<feature type="compositionally biased region" description="Low complexity" evidence="1">
    <location>
        <begin position="165"/>
        <end position="176"/>
    </location>
</feature>
<feature type="compositionally biased region" description="Basic residues" evidence="1">
    <location>
        <begin position="424"/>
        <end position="435"/>
    </location>
</feature>
<gene>
    <name evidence="3" type="ORF">THAOC_09380</name>
</gene>
<feature type="region of interest" description="Disordered" evidence="1">
    <location>
        <begin position="378"/>
        <end position="526"/>
    </location>
</feature>
<evidence type="ECO:0000259" key="2">
    <source>
        <dbReference type="Pfam" id="PF18360"/>
    </source>
</evidence>
<evidence type="ECO:0000313" key="3">
    <source>
        <dbReference type="EMBL" id="EJK69371.1"/>
    </source>
</evidence>
<accession>K0T7Q6</accession>
<feature type="compositionally biased region" description="Basic and acidic residues" evidence="1">
    <location>
        <begin position="460"/>
        <end position="483"/>
    </location>
</feature>
<dbReference type="EMBL" id="AGNL01010164">
    <property type="protein sequence ID" value="EJK69371.1"/>
    <property type="molecule type" value="Genomic_DNA"/>
</dbReference>
<feature type="compositionally biased region" description="Polar residues" evidence="1">
    <location>
        <begin position="644"/>
        <end position="656"/>
    </location>
</feature>
<dbReference type="CDD" id="cd21039">
    <property type="entry name" value="NURR"/>
    <property type="match status" value="2"/>
</dbReference>
<feature type="compositionally biased region" description="Pro residues" evidence="1">
    <location>
        <begin position="200"/>
        <end position="211"/>
    </location>
</feature>
<dbReference type="Proteomes" id="UP000266841">
    <property type="component" value="Unassembled WGS sequence"/>
</dbReference>
<dbReference type="InterPro" id="IPR041337">
    <property type="entry name" value="hnRNP_Q_AcD"/>
</dbReference>
<dbReference type="Pfam" id="PF18360">
    <property type="entry name" value="hnRNP_Q_AcD"/>
    <property type="match status" value="1"/>
</dbReference>
<feature type="compositionally biased region" description="Basic and acidic residues" evidence="1">
    <location>
        <begin position="441"/>
        <end position="452"/>
    </location>
</feature>
<feature type="region of interest" description="Disordered" evidence="1">
    <location>
        <begin position="596"/>
        <end position="656"/>
    </location>
</feature>
<evidence type="ECO:0000256" key="1">
    <source>
        <dbReference type="SAM" id="MobiDB-lite"/>
    </source>
</evidence>
<dbReference type="OrthoDB" id="49070at2759"/>
<reference evidence="3 4" key="1">
    <citation type="journal article" date="2012" name="Genome Biol.">
        <title>Genome and low-iron response of an oceanic diatom adapted to chronic iron limitation.</title>
        <authorList>
            <person name="Lommer M."/>
            <person name="Specht M."/>
            <person name="Roy A.S."/>
            <person name="Kraemer L."/>
            <person name="Andreson R."/>
            <person name="Gutowska M.A."/>
            <person name="Wolf J."/>
            <person name="Bergner S.V."/>
            <person name="Schilhabel M.B."/>
            <person name="Klostermeier U.C."/>
            <person name="Beiko R.G."/>
            <person name="Rosenstiel P."/>
            <person name="Hippler M."/>
            <person name="Laroche J."/>
        </authorList>
    </citation>
    <scope>NUCLEOTIDE SEQUENCE [LARGE SCALE GENOMIC DNA]</scope>
    <source>
        <strain evidence="3 4">CCMP1005</strain>
    </source>
</reference>
<keyword evidence="4" id="KW-1185">Reference proteome</keyword>
<evidence type="ECO:0000313" key="4">
    <source>
        <dbReference type="Proteomes" id="UP000266841"/>
    </source>
</evidence>
<dbReference type="eggNOG" id="ENOG502QYUI">
    <property type="taxonomic scope" value="Eukaryota"/>
</dbReference>
<feature type="region of interest" description="Disordered" evidence="1">
    <location>
        <begin position="1"/>
        <end position="116"/>
    </location>
</feature>
<feature type="compositionally biased region" description="Low complexity" evidence="1">
    <location>
        <begin position="138"/>
        <end position="151"/>
    </location>
</feature>
<comment type="caution">
    <text evidence="3">The sequence shown here is derived from an EMBL/GenBank/DDBJ whole genome shotgun (WGS) entry which is preliminary data.</text>
</comment>
<sequence>MASEQSPQPAEPDNAGAIASAVDPAPPGPEDAANPSDLFAPGPTIDEPDGEKEKSLDNSAPPPTDDVKEITPPTQETNSHLTDQFVIDKNPAVENDPRVPSGKVPDNNAAVPESQVVADIEASSQVADALALANQSSAPPEAVAQEQPPTANELTNAAIGAVEKPPQASPSSPSSRIPKKTVQGSPQLSSKPPAHSPGGSIPPPPPPPPPQQQQHQSHYAPNWEQAPLILPEGIVLPPSITPQQMDARLRRSFLELSPQQMRDVLAEYDEAVREKVGEIRNHAAYLFGVVKRYKQMRNHPSGDGGQLSPAVAARLDQLVNSGYCTADEVDVKLRSKLILLSQEDALNAIDEMNGCTRGEIRNFGSYFMGILNRYQKGIGRNQHRRRPDMKSSNYGGSTDRFSHYGRNGGANDTSHYGRGDRRGGRDRRSRRRRSRSSSYDSRSRSRSDSRDRYSRRRSRSRSDSRDRYRSSSRRHDDRMSSRDPRRHTSASTTSNPPGGMPTKTYGQPISAVPPPPPRTHNNLMPQQQPMGMGQQMMPGQMIPGTQPQMQAQVMQAMSHVHQQPGQMGGVNPAFFQQQMLQQQQNMPQPGMPQLGMSQPGMAQPSMPQSGMSQPGMAQPGMQHMQQFQRPPPSAMPHDPRRQLQGMNPQNQSQGAKLSMTGAQVSNLTNMMLGGGAPVAQQSTSRWNMPQQQPQPGGGVDILGLADKAAQALSGVPPGANPNFPPPPSHSFGHRAVVTEADLPMMVRYALANLRTTGHVDQNLDGSVCGMLKRLPEPVALSSLETFSSCDLSKMRSKVSCVVLDDFTPDSLTSILSQDCVSFRHTEEGTH</sequence>
<feature type="region of interest" description="Disordered" evidence="1">
    <location>
        <begin position="131"/>
        <end position="219"/>
    </location>
</feature>
<name>K0T7Q6_THAOC</name>
<dbReference type="AlphaFoldDB" id="K0T7Q6"/>
<organism evidence="3 4">
    <name type="scientific">Thalassiosira oceanica</name>
    <name type="common">Marine diatom</name>
    <dbReference type="NCBI Taxonomy" id="159749"/>
    <lineage>
        <taxon>Eukaryota</taxon>
        <taxon>Sar</taxon>
        <taxon>Stramenopiles</taxon>
        <taxon>Ochrophyta</taxon>
        <taxon>Bacillariophyta</taxon>
        <taxon>Coscinodiscophyceae</taxon>
        <taxon>Thalassiosirophycidae</taxon>
        <taxon>Thalassiosirales</taxon>
        <taxon>Thalassiosiraceae</taxon>
        <taxon>Thalassiosira</taxon>
    </lineage>
</organism>
<feature type="compositionally biased region" description="Polar residues" evidence="1">
    <location>
        <begin position="72"/>
        <end position="82"/>
    </location>
</feature>
<proteinExistence type="predicted"/>
<dbReference type="OMA" id="NSMRREG"/>
<protein>
    <recommendedName>
        <fullName evidence="2">Heterogeneous nuclear ribonucleoprotein Q acidic domain-containing protein</fullName>
    </recommendedName>
</protein>
<feature type="domain" description="Heterogeneous nuclear ribonucleoprotein Q acidic" evidence="2">
    <location>
        <begin position="306"/>
        <end position="375"/>
    </location>
</feature>